<dbReference type="SUPFAM" id="SSF54593">
    <property type="entry name" value="Glyoxalase/Bleomycin resistance protein/Dihydroxybiphenyl dioxygenase"/>
    <property type="match status" value="1"/>
</dbReference>
<dbReference type="InterPro" id="IPR004360">
    <property type="entry name" value="Glyas_Fos-R_dOase_dom"/>
</dbReference>
<sequence>MTPDAVPLAVEQLRYVRLGTRDLDAAATFATEVLGLEAADRTEARAAFRSDNRAETLVFLRAEVPHAAVGLEVRDDAALARAVDALRRAGVAVTPGTPEEAAERRVRALARFCDPVGHAFELVVRPLHCGARFFPARDAGVTGLAAVALRCPAPAEAIAFWTTLSQARLVDWIGDGGYLAFDAERHHRLALHETASGAGLLAVEFAVDGVDQLMRSAYLLRAQQVRIAAGPGRRPASGEMFLTLQGPDGVLFSFLAEGGLRPDPATPPRQFPRLPSSYCAWGSGSEVPEFCGRPGDAP</sequence>
<dbReference type="Proteomes" id="UP001243009">
    <property type="component" value="Unassembled WGS sequence"/>
</dbReference>
<dbReference type="EMBL" id="JAUTWS010000149">
    <property type="protein sequence ID" value="MDO9714007.1"/>
    <property type="molecule type" value="Genomic_DNA"/>
</dbReference>
<gene>
    <name evidence="2" type="ORF">Q7A36_37240</name>
</gene>
<keyword evidence="3" id="KW-1185">Reference proteome</keyword>
<protein>
    <submittedName>
        <fullName evidence="2">VOC family protein</fullName>
    </submittedName>
</protein>
<comment type="caution">
    <text evidence="2">The sequence shown here is derived from an EMBL/GenBank/DDBJ whole genome shotgun (WGS) entry which is preliminary data.</text>
</comment>
<organism evidence="2 3">
    <name type="scientific">Paracraurococcus lichenis</name>
    <dbReference type="NCBI Taxonomy" id="3064888"/>
    <lineage>
        <taxon>Bacteria</taxon>
        <taxon>Pseudomonadati</taxon>
        <taxon>Pseudomonadota</taxon>
        <taxon>Alphaproteobacteria</taxon>
        <taxon>Acetobacterales</taxon>
        <taxon>Roseomonadaceae</taxon>
        <taxon>Paracraurococcus</taxon>
    </lineage>
</organism>
<feature type="domain" description="VOC" evidence="1">
    <location>
        <begin position="12"/>
        <end position="125"/>
    </location>
</feature>
<dbReference type="InterPro" id="IPR029068">
    <property type="entry name" value="Glyas_Bleomycin-R_OHBP_Dase"/>
</dbReference>
<proteinExistence type="predicted"/>
<reference evidence="2 3" key="1">
    <citation type="submission" date="2023-08" db="EMBL/GenBank/DDBJ databases">
        <title>The draft genome sequence of Paracraurococcus sp. LOR1-02.</title>
        <authorList>
            <person name="Kingkaew E."/>
            <person name="Tanasupawat S."/>
        </authorList>
    </citation>
    <scope>NUCLEOTIDE SEQUENCE [LARGE SCALE GENOMIC DNA]</scope>
    <source>
        <strain evidence="2 3">LOR1-02</strain>
    </source>
</reference>
<dbReference type="PROSITE" id="PS51819">
    <property type="entry name" value="VOC"/>
    <property type="match status" value="2"/>
</dbReference>
<evidence type="ECO:0000313" key="2">
    <source>
        <dbReference type="EMBL" id="MDO9714007.1"/>
    </source>
</evidence>
<dbReference type="InterPro" id="IPR037523">
    <property type="entry name" value="VOC_core"/>
</dbReference>
<dbReference type="Gene3D" id="3.10.180.10">
    <property type="entry name" value="2,3-Dihydroxybiphenyl 1,2-Dioxygenase, domain 1"/>
    <property type="match status" value="2"/>
</dbReference>
<dbReference type="Pfam" id="PF00903">
    <property type="entry name" value="Glyoxalase"/>
    <property type="match status" value="2"/>
</dbReference>
<name>A0ABT9ECR9_9PROT</name>
<accession>A0ABT9ECR9</accession>
<dbReference type="RefSeq" id="WP_305108852.1">
    <property type="nucleotide sequence ID" value="NZ_JAUTWS010000149.1"/>
</dbReference>
<feature type="domain" description="VOC" evidence="1">
    <location>
        <begin position="143"/>
        <end position="257"/>
    </location>
</feature>
<evidence type="ECO:0000313" key="3">
    <source>
        <dbReference type="Proteomes" id="UP001243009"/>
    </source>
</evidence>
<evidence type="ECO:0000259" key="1">
    <source>
        <dbReference type="PROSITE" id="PS51819"/>
    </source>
</evidence>